<sequence>MFIMNYKKITSLFVGMLFLFTAFPADAKFQPTKRKPASGYSRGGGSRGCSSKNIPLTLLAPQTFIGKTASKRPMLAWYMSSSQSVRFRLFEFESATKAKQIGKSKEISTTVGINKFKLPTEYPELTVGKTYLWQVAIDCRNETIIKRAEFTVVNPLLVKKEFTTIPEKVDYYAGNELWYEAFEEALKAVGNGKLSRIGSNLVQYLAKSETPVEAEENIEINQKRIESLKKISSISQVQHRFNLHNLKPNSKRYDAR</sequence>
<keyword evidence="3" id="KW-1185">Reference proteome</keyword>
<evidence type="ECO:0000313" key="2">
    <source>
        <dbReference type="EMBL" id="BAY84338.1"/>
    </source>
</evidence>
<dbReference type="AlphaFoldDB" id="A0A1Z4LTE8"/>
<proteinExistence type="predicted"/>
<evidence type="ECO:0008006" key="4">
    <source>
        <dbReference type="Google" id="ProtNLM"/>
    </source>
</evidence>
<keyword evidence="1" id="KW-0732">Signal</keyword>
<protein>
    <recommendedName>
        <fullName evidence="4">DUF928 domain-containing protein</fullName>
    </recommendedName>
</protein>
<accession>A0A1Z4LTE8</accession>
<dbReference type="OrthoDB" id="532838at2"/>
<dbReference type="Proteomes" id="UP000218418">
    <property type="component" value="Chromosome"/>
</dbReference>
<name>A0A1Z4LTE8_9CYAN</name>
<feature type="signal peptide" evidence="1">
    <location>
        <begin position="1"/>
        <end position="27"/>
    </location>
</feature>
<organism evidence="2 3">
    <name type="scientific">Calothrix parasitica NIES-267</name>
    <dbReference type="NCBI Taxonomy" id="1973488"/>
    <lineage>
        <taxon>Bacteria</taxon>
        <taxon>Bacillati</taxon>
        <taxon>Cyanobacteriota</taxon>
        <taxon>Cyanophyceae</taxon>
        <taxon>Nostocales</taxon>
        <taxon>Calotrichaceae</taxon>
        <taxon>Calothrix</taxon>
    </lineage>
</organism>
<evidence type="ECO:0000313" key="3">
    <source>
        <dbReference type="Proteomes" id="UP000218418"/>
    </source>
</evidence>
<gene>
    <name evidence="2" type="ORF">NIES267_38340</name>
</gene>
<evidence type="ECO:0000256" key="1">
    <source>
        <dbReference type="SAM" id="SignalP"/>
    </source>
</evidence>
<dbReference type="EMBL" id="AP018227">
    <property type="protein sequence ID" value="BAY84338.1"/>
    <property type="molecule type" value="Genomic_DNA"/>
</dbReference>
<feature type="chain" id="PRO_5012554710" description="DUF928 domain-containing protein" evidence="1">
    <location>
        <begin position="28"/>
        <end position="256"/>
    </location>
</feature>
<reference evidence="2 3" key="1">
    <citation type="submission" date="2017-06" db="EMBL/GenBank/DDBJ databases">
        <title>Genome sequencing of cyanobaciteial culture collection at National Institute for Environmental Studies (NIES).</title>
        <authorList>
            <person name="Hirose Y."/>
            <person name="Shimura Y."/>
            <person name="Fujisawa T."/>
            <person name="Nakamura Y."/>
            <person name="Kawachi M."/>
        </authorList>
    </citation>
    <scope>NUCLEOTIDE SEQUENCE [LARGE SCALE GENOMIC DNA]</scope>
    <source>
        <strain evidence="2 3">NIES-267</strain>
    </source>
</reference>
<dbReference type="Pfam" id="PF06051">
    <property type="entry name" value="DUF928"/>
    <property type="match status" value="1"/>
</dbReference>
<dbReference type="InterPro" id="IPR010328">
    <property type="entry name" value="DUF928"/>
</dbReference>